<protein>
    <submittedName>
        <fullName evidence="1">Uncharacterized protein</fullName>
    </submittedName>
</protein>
<organism evidence="1 3">
    <name type="scientific">Clostridium chromiireducens</name>
    <dbReference type="NCBI Taxonomy" id="225345"/>
    <lineage>
        <taxon>Bacteria</taxon>
        <taxon>Bacillati</taxon>
        <taxon>Bacillota</taxon>
        <taxon>Clostridia</taxon>
        <taxon>Eubacteriales</taxon>
        <taxon>Clostridiaceae</taxon>
        <taxon>Clostridium</taxon>
    </lineage>
</organism>
<accession>A0A1V4IPA5</accession>
<dbReference type="EMBL" id="MZGT01000028">
    <property type="protein sequence ID" value="OPJ61719.1"/>
    <property type="molecule type" value="Genomic_DNA"/>
</dbReference>
<evidence type="ECO:0000313" key="1">
    <source>
        <dbReference type="EMBL" id="OPJ61719.1"/>
    </source>
</evidence>
<evidence type="ECO:0000313" key="3">
    <source>
        <dbReference type="Proteomes" id="UP000191056"/>
    </source>
</evidence>
<proteinExistence type="predicted"/>
<keyword evidence="3" id="KW-1185">Reference proteome</keyword>
<dbReference type="RefSeq" id="WP_079439967.1">
    <property type="nucleotide sequence ID" value="NZ_JBLZIA010000019.1"/>
</dbReference>
<dbReference type="OrthoDB" id="1910568at2"/>
<name>A0A1V4IPA5_9CLOT</name>
<evidence type="ECO:0000313" key="4">
    <source>
        <dbReference type="Proteomes" id="UP000265930"/>
    </source>
</evidence>
<dbReference type="Proteomes" id="UP000265930">
    <property type="component" value="Unassembled WGS sequence"/>
</dbReference>
<sequence>MNPAEKYMSQVRQDDSDIRFVPPSFMESNIYDNFLSRSENRSLDLFPSETGLPELCYYSDNPNDAFSRGDDYNIANDTIPSTFDVLRNLDFDLNESEDLERAESENDVNKIYSKIERAHPGIFATLYSYRIPRPIVRVVVKRLIKLTLAYCDKGYKHK</sequence>
<reference evidence="2 4" key="2">
    <citation type="submission" date="2018-08" db="EMBL/GenBank/DDBJ databases">
        <title>Genome of Clostridium chromiireducens C1, DSM12136.</title>
        <authorList>
            <person name="Xing M."/>
            <person name="Wei Y."/>
            <person name="Ang E.L."/>
            <person name="Zhao H."/>
            <person name="Zhang Y."/>
        </authorList>
    </citation>
    <scope>NUCLEOTIDE SEQUENCE [LARGE SCALE GENOMIC DNA]</scope>
    <source>
        <strain evidence="2 4">C1</strain>
    </source>
</reference>
<dbReference type="AlphaFoldDB" id="A0A1V4IPA5"/>
<gene>
    <name evidence="1" type="ORF">CLCHR_23340</name>
    <name evidence="2" type="ORF">D2A34_23515</name>
</gene>
<comment type="caution">
    <text evidence="1">The sequence shown here is derived from an EMBL/GenBank/DDBJ whole genome shotgun (WGS) entry which is preliminary data.</text>
</comment>
<evidence type="ECO:0000313" key="2">
    <source>
        <dbReference type="EMBL" id="RII32201.1"/>
    </source>
</evidence>
<dbReference type="EMBL" id="QXDJ01000008">
    <property type="protein sequence ID" value="RII32201.1"/>
    <property type="molecule type" value="Genomic_DNA"/>
</dbReference>
<reference evidence="1 3" key="1">
    <citation type="submission" date="2017-03" db="EMBL/GenBank/DDBJ databases">
        <title>Genome sequence of Clostridium chromiireducens DSM 23318.</title>
        <authorList>
            <person name="Poehlein A."/>
            <person name="Daniel R."/>
        </authorList>
    </citation>
    <scope>NUCLEOTIDE SEQUENCE [LARGE SCALE GENOMIC DNA]</scope>
    <source>
        <strain evidence="1 3">DSM 23318</strain>
    </source>
</reference>
<dbReference type="Proteomes" id="UP000191056">
    <property type="component" value="Unassembled WGS sequence"/>
</dbReference>